<dbReference type="PANTHER" id="PTHR34724:SF2">
    <property type="entry name" value="OS12G0596101 PROTEIN"/>
    <property type="match status" value="1"/>
</dbReference>
<dbReference type="PANTHER" id="PTHR34724">
    <property type="entry name" value="OS12G0596101 PROTEIN"/>
    <property type="match status" value="1"/>
</dbReference>
<name>A0A6A6JF10_WESOR</name>
<dbReference type="EMBL" id="ML986500">
    <property type="protein sequence ID" value="KAF2274855.1"/>
    <property type="molecule type" value="Genomic_DNA"/>
</dbReference>
<dbReference type="AlphaFoldDB" id="A0A6A6JF10"/>
<dbReference type="OrthoDB" id="88410at2759"/>
<evidence type="ECO:0000313" key="2">
    <source>
        <dbReference type="Proteomes" id="UP000800097"/>
    </source>
</evidence>
<dbReference type="RefSeq" id="XP_033652394.1">
    <property type="nucleotide sequence ID" value="XM_033798709.1"/>
</dbReference>
<dbReference type="Proteomes" id="UP000800097">
    <property type="component" value="Unassembled WGS sequence"/>
</dbReference>
<protein>
    <submittedName>
        <fullName evidence="1">Uncharacterized protein</fullName>
    </submittedName>
</protein>
<sequence length="56" mass="6228">MCHSATCSNCHKATWWGCGNHISSVMTNIPREEWCTCEPRVEKGGEAYPPMGSLRS</sequence>
<organism evidence="1 2">
    <name type="scientific">Westerdykella ornata</name>
    <dbReference type="NCBI Taxonomy" id="318751"/>
    <lineage>
        <taxon>Eukaryota</taxon>
        <taxon>Fungi</taxon>
        <taxon>Dikarya</taxon>
        <taxon>Ascomycota</taxon>
        <taxon>Pezizomycotina</taxon>
        <taxon>Dothideomycetes</taxon>
        <taxon>Pleosporomycetidae</taxon>
        <taxon>Pleosporales</taxon>
        <taxon>Sporormiaceae</taxon>
        <taxon>Westerdykella</taxon>
    </lineage>
</organism>
<proteinExistence type="predicted"/>
<reference evidence="1" key="1">
    <citation type="journal article" date="2020" name="Stud. Mycol.">
        <title>101 Dothideomycetes genomes: a test case for predicting lifestyles and emergence of pathogens.</title>
        <authorList>
            <person name="Haridas S."/>
            <person name="Albert R."/>
            <person name="Binder M."/>
            <person name="Bloem J."/>
            <person name="Labutti K."/>
            <person name="Salamov A."/>
            <person name="Andreopoulos B."/>
            <person name="Baker S."/>
            <person name="Barry K."/>
            <person name="Bills G."/>
            <person name="Bluhm B."/>
            <person name="Cannon C."/>
            <person name="Castanera R."/>
            <person name="Culley D."/>
            <person name="Daum C."/>
            <person name="Ezra D."/>
            <person name="Gonzalez J."/>
            <person name="Henrissat B."/>
            <person name="Kuo A."/>
            <person name="Liang C."/>
            <person name="Lipzen A."/>
            <person name="Lutzoni F."/>
            <person name="Magnuson J."/>
            <person name="Mondo S."/>
            <person name="Nolan M."/>
            <person name="Ohm R."/>
            <person name="Pangilinan J."/>
            <person name="Park H.-J."/>
            <person name="Ramirez L."/>
            <person name="Alfaro M."/>
            <person name="Sun H."/>
            <person name="Tritt A."/>
            <person name="Yoshinaga Y."/>
            <person name="Zwiers L.-H."/>
            <person name="Turgeon B."/>
            <person name="Goodwin S."/>
            <person name="Spatafora J."/>
            <person name="Crous P."/>
            <person name="Grigoriev I."/>
        </authorList>
    </citation>
    <scope>NUCLEOTIDE SEQUENCE</scope>
    <source>
        <strain evidence="1">CBS 379.55</strain>
    </source>
</reference>
<gene>
    <name evidence="1" type="ORF">EI97DRAFT_434760</name>
</gene>
<dbReference type="GeneID" id="54551884"/>
<evidence type="ECO:0000313" key="1">
    <source>
        <dbReference type="EMBL" id="KAF2274855.1"/>
    </source>
</evidence>
<keyword evidence="2" id="KW-1185">Reference proteome</keyword>
<accession>A0A6A6JF10</accession>